<evidence type="ECO:0000256" key="1">
    <source>
        <dbReference type="SAM" id="Phobius"/>
    </source>
</evidence>
<feature type="transmembrane region" description="Helical" evidence="1">
    <location>
        <begin position="110"/>
        <end position="130"/>
    </location>
</feature>
<keyword evidence="1" id="KW-1133">Transmembrane helix</keyword>
<organism evidence="3">
    <name type="scientific">viral metagenome</name>
    <dbReference type="NCBI Taxonomy" id="1070528"/>
    <lineage>
        <taxon>unclassified sequences</taxon>
        <taxon>metagenomes</taxon>
        <taxon>organismal metagenomes</taxon>
    </lineage>
</organism>
<protein>
    <submittedName>
        <fullName evidence="3">Putative holin</fullName>
    </submittedName>
</protein>
<dbReference type="EMBL" id="MT142529">
    <property type="protein sequence ID" value="QJA84421.1"/>
    <property type="molecule type" value="Genomic_DNA"/>
</dbReference>
<proteinExistence type="predicted"/>
<accession>A0A6M3KSC1</accession>
<keyword evidence="1" id="KW-0812">Transmembrane</keyword>
<evidence type="ECO:0000313" key="3">
    <source>
        <dbReference type="EMBL" id="QJA84421.1"/>
    </source>
</evidence>
<dbReference type="AlphaFoldDB" id="A0A6M3KSC1"/>
<dbReference type="EMBL" id="MT141574">
    <property type="protein sequence ID" value="QJA67656.1"/>
    <property type="molecule type" value="Genomic_DNA"/>
</dbReference>
<keyword evidence="1" id="KW-0472">Membrane</keyword>
<sequence>MGFDITGLGSIFDFGGKIIDKIFPDKDAADKAKLEMFKLQQEGAFKELEANLELAKGQLEINRTEAASPNLFVSGWRPAIGWVCVSAYAFNYLLMPLLNWGAGFITPDAPAILALDTGELTTLLFGMLGIGTLRTFEKMKGVAS</sequence>
<evidence type="ECO:0000313" key="2">
    <source>
        <dbReference type="EMBL" id="QJA67656.1"/>
    </source>
</evidence>
<reference evidence="3" key="1">
    <citation type="submission" date="2020-03" db="EMBL/GenBank/DDBJ databases">
        <title>The deep terrestrial virosphere.</title>
        <authorList>
            <person name="Holmfeldt K."/>
            <person name="Nilsson E."/>
            <person name="Simone D."/>
            <person name="Lopez-Fernandez M."/>
            <person name="Wu X."/>
            <person name="de Brujin I."/>
            <person name="Lundin D."/>
            <person name="Andersson A."/>
            <person name="Bertilsson S."/>
            <person name="Dopson M."/>
        </authorList>
    </citation>
    <scope>NUCLEOTIDE SEQUENCE</scope>
    <source>
        <strain evidence="3">MM415A00192</strain>
        <strain evidence="2">MM415B00178</strain>
    </source>
</reference>
<gene>
    <name evidence="3" type="ORF">MM415A00192_0030</name>
    <name evidence="2" type="ORF">MM415B00178_0038</name>
</gene>
<dbReference type="Pfam" id="PF11351">
    <property type="entry name" value="GTA_holin_3TM"/>
    <property type="match status" value="1"/>
</dbReference>
<name>A0A6M3KSC1_9ZZZZ</name>
<feature type="transmembrane region" description="Helical" evidence="1">
    <location>
        <begin position="79"/>
        <end position="98"/>
    </location>
</feature>
<dbReference type="InterPro" id="IPR021497">
    <property type="entry name" value="GTA_holin_3TM"/>
</dbReference>